<evidence type="ECO:0000256" key="1">
    <source>
        <dbReference type="ARBA" id="ARBA00023125"/>
    </source>
</evidence>
<dbReference type="CDD" id="cd00059">
    <property type="entry name" value="FH_FOX"/>
    <property type="match status" value="1"/>
</dbReference>
<dbReference type="Pfam" id="PF00498">
    <property type="entry name" value="FHA"/>
    <property type="match status" value="1"/>
</dbReference>
<feature type="compositionally biased region" description="Basic and acidic residues" evidence="4">
    <location>
        <begin position="601"/>
        <end position="610"/>
    </location>
</feature>
<feature type="region of interest" description="Disordered" evidence="4">
    <location>
        <begin position="1018"/>
        <end position="1167"/>
    </location>
</feature>
<feature type="compositionally biased region" description="Basic and acidic residues" evidence="4">
    <location>
        <begin position="210"/>
        <end position="219"/>
    </location>
</feature>
<feature type="compositionally biased region" description="Acidic residues" evidence="4">
    <location>
        <begin position="472"/>
        <end position="506"/>
    </location>
</feature>
<dbReference type="InterPro" id="IPR008984">
    <property type="entry name" value="SMAD_FHA_dom_sf"/>
</dbReference>
<feature type="region of interest" description="Disordered" evidence="4">
    <location>
        <begin position="791"/>
        <end position="954"/>
    </location>
</feature>
<dbReference type="PROSITE" id="PS50039">
    <property type="entry name" value="FORK_HEAD_3"/>
    <property type="match status" value="1"/>
</dbReference>
<dbReference type="InterPro" id="IPR036390">
    <property type="entry name" value="WH_DNA-bd_sf"/>
</dbReference>
<feature type="domain" description="Fork-head" evidence="6">
    <location>
        <begin position="656"/>
        <end position="744"/>
    </location>
</feature>
<feature type="compositionally biased region" description="Basic and acidic residues" evidence="4">
    <location>
        <begin position="551"/>
        <end position="562"/>
    </location>
</feature>
<keyword evidence="1 3" id="KW-0238">DNA-binding</keyword>
<reference evidence="7 8" key="1">
    <citation type="submission" date="2016-04" db="EMBL/GenBank/DDBJ databases">
        <title>A degradative enzymes factory behind the ericoid mycorrhizal symbiosis.</title>
        <authorList>
            <consortium name="DOE Joint Genome Institute"/>
            <person name="Martino E."/>
            <person name="Morin E."/>
            <person name="Grelet G."/>
            <person name="Kuo A."/>
            <person name="Kohler A."/>
            <person name="Daghino S."/>
            <person name="Barry K."/>
            <person name="Choi C."/>
            <person name="Cichocki N."/>
            <person name="Clum A."/>
            <person name="Copeland A."/>
            <person name="Hainaut M."/>
            <person name="Haridas S."/>
            <person name="Labutti K."/>
            <person name="Lindquist E."/>
            <person name="Lipzen A."/>
            <person name="Khouja H.-R."/>
            <person name="Murat C."/>
            <person name="Ohm R."/>
            <person name="Olson A."/>
            <person name="Spatafora J."/>
            <person name="Veneault-Fourrey C."/>
            <person name="Henrissat B."/>
            <person name="Grigoriev I."/>
            <person name="Martin F."/>
            <person name="Perotto S."/>
        </authorList>
    </citation>
    <scope>NUCLEOTIDE SEQUENCE [LARGE SCALE GENOMIC DNA]</scope>
    <source>
        <strain evidence="7 8">E</strain>
    </source>
</reference>
<comment type="subcellular location">
    <subcellularLocation>
        <location evidence="3">Nucleus</location>
    </subcellularLocation>
</comment>
<sequence>MGTDTPVEELSLYQATAMTSPQEGKSDVFAPVLATASIEDNLTATEPQAEIAISELEPQQPTENVAQNDVEEDVAIKQHLSNEQMPEIPSVPEDGMAGSNGAGQDMAPQFANHYPQDMMGGLPNAGLFFDPYTASFPPMMDGLPAMQSDMGALMIAQQPYLDPSPNIHELPQHRVSAFAKLEFEDGDFYISTYSIILGRDLAAHRAAVRREEEEKRIQEEGATPKTPSRRYHESRQAKSIVSESGGILRDGNDSDGEERAQRRRLKKASKASKASKRSKSTGSSSHHQSRRNSGAPPANEHVYQPQPQVRRSAPGIGDAAPLDPESFRPSPYECPVIGIHPPADAPASLYKNISRRHVKIKFNQKKHVWEAHFLGRNGGFVDGDFRPCQAVIPLHSGNELQIGGVTARFVLPDVALGETGGDDMAQREDGEDEPYQRGGKQMSYEFEDAHGNGNLRDTSDEESEAVGGRGEEGEDGEDEEGEEEGSDGQEDGDEEGDDEDGEEEEVEHIGRSPQGFGNEEDVETKADQHQLSLKPERKRGPGRPPKNGFMSKREQREAKKAAELAAQSQPQQKPAKKTVPPASGAPAPVKNKVGRPRKHPRPEEPPEPREKRKYTKRKPKEPKDGEAKPEGSEDQAKEKKDKKPPKPPRSPSPLAKPNANYVTLIHEALSNSATGQMSLPQIYRAIQRKYPYFVLKCGTNGWQSSVRHNLSQHHAFTKVERDGKGWMWAIVEGVSIEKEKKRRPSPPPPLHPGQMQQIYPHQMQGYPYGTGMMGPPAPGYHPMQPHLIQHGQPPAQMGPQMHMNGPVPPQGVHPPLNGIPHPGFPPAIPAQLNAPNNPQLYSSPYAPKPPPPSEPQPNDQRGPVEEEPHAPPQPSTVKPEPIQQSLPIPQPQLPQLPQQAEQAQQPQAQAQQQPTPQATQSLQPLPPVQAPQEQRAQQPPVPSPPEPPKYNDVVMRAVDTFKSMLLTQMKETNANAEELVNSAVNRVLGFATESTVPGDPHEGVLMSTLQKILSSIAGSDFPSTADQPNDHRSLAPQSHANQKAIQESSSQPSVKATGEKPTVMRPSFTGQSQSRPNGSSVPRPPMTTHGMAHTNSGGPVNAPSRLSGSSASPAPAAAQGSPNGASTPKQSPKEPAQLAGQKRPLDDADDMREFKKLSTAGPPQLKT</sequence>
<dbReference type="Proteomes" id="UP000235371">
    <property type="component" value="Unassembled WGS sequence"/>
</dbReference>
<feature type="compositionally biased region" description="Basic and acidic residues" evidence="4">
    <location>
        <begin position="1143"/>
        <end position="1156"/>
    </location>
</feature>
<dbReference type="GO" id="GO:0060962">
    <property type="term" value="P:regulation of ribosomal protein gene transcription by RNA polymerase II"/>
    <property type="evidence" value="ECO:0007669"/>
    <property type="project" value="InterPro"/>
</dbReference>
<accession>A0A2J6T1G1</accession>
<feature type="compositionally biased region" description="Polar residues" evidence="4">
    <location>
        <begin position="1035"/>
        <end position="1054"/>
    </location>
</feature>
<dbReference type="SUPFAM" id="SSF46785">
    <property type="entry name" value="Winged helix' DNA-binding domain"/>
    <property type="match status" value="1"/>
</dbReference>
<feature type="region of interest" description="Disordered" evidence="4">
    <location>
        <begin position="737"/>
        <end position="756"/>
    </location>
</feature>
<feature type="compositionally biased region" description="Low complexity" evidence="4">
    <location>
        <begin position="1102"/>
        <end position="1126"/>
    </location>
</feature>
<dbReference type="AlphaFoldDB" id="A0A2J6T1G1"/>
<feature type="region of interest" description="Disordered" evidence="4">
    <location>
        <begin position="418"/>
        <end position="657"/>
    </location>
</feature>
<dbReference type="Gene3D" id="1.10.10.10">
    <property type="entry name" value="Winged helix-like DNA-binding domain superfamily/Winged helix DNA-binding domain"/>
    <property type="match status" value="1"/>
</dbReference>
<feature type="compositionally biased region" description="Polar residues" evidence="4">
    <location>
        <begin position="1068"/>
        <end position="1080"/>
    </location>
</feature>
<dbReference type="PANTHER" id="PTHR21712:SF29">
    <property type="entry name" value="PRE-RRNA-PROCESSING PROTEIN FHL1"/>
    <property type="match status" value="1"/>
</dbReference>
<dbReference type="InterPro" id="IPR000253">
    <property type="entry name" value="FHA_dom"/>
</dbReference>
<dbReference type="RefSeq" id="XP_024733761.1">
    <property type="nucleotide sequence ID" value="XM_024884984.1"/>
</dbReference>
<dbReference type="PANTHER" id="PTHR21712">
    <property type="entry name" value="PRE-RRNA-PROCESSING PROTEIN FHL1"/>
    <property type="match status" value="1"/>
</dbReference>
<feature type="compositionally biased region" description="Basic residues" evidence="4">
    <location>
        <begin position="611"/>
        <end position="620"/>
    </location>
</feature>
<evidence type="ECO:0000313" key="7">
    <source>
        <dbReference type="EMBL" id="PMD56857.1"/>
    </source>
</evidence>
<evidence type="ECO:0000256" key="2">
    <source>
        <dbReference type="ARBA" id="ARBA00023242"/>
    </source>
</evidence>
<feature type="compositionally biased region" description="Polar residues" evidence="4">
    <location>
        <begin position="1018"/>
        <end position="1027"/>
    </location>
</feature>
<keyword evidence="8" id="KW-1185">Reference proteome</keyword>
<dbReference type="EMBL" id="KZ613847">
    <property type="protein sequence ID" value="PMD56857.1"/>
    <property type="molecule type" value="Genomic_DNA"/>
</dbReference>
<evidence type="ECO:0000313" key="8">
    <source>
        <dbReference type="Proteomes" id="UP000235371"/>
    </source>
</evidence>
<dbReference type="SUPFAM" id="SSF49879">
    <property type="entry name" value="SMAD/FHA domain"/>
    <property type="match status" value="1"/>
</dbReference>
<evidence type="ECO:0000256" key="3">
    <source>
        <dbReference type="PROSITE-ProRule" id="PRU00089"/>
    </source>
</evidence>
<feature type="compositionally biased region" description="Basic residues" evidence="4">
    <location>
        <begin position="261"/>
        <end position="279"/>
    </location>
</feature>
<protein>
    <recommendedName>
        <fullName evidence="9">Fork-head domain-containing protein</fullName>
    </recommendedName>
</protein>
<dbReference type="InterPro" id="IPR045178">
    <property type="entry name" value="Fhl1/FHA1"/>
</dbReference>
<evidence type="ECO:0000259" key="6">
    <source>
        <dbReference type="PROSITE" id="PS50039"/>
    </source>
</evidence>
<evidence type="ECO:0000259" key="5">
    <source>
        <dbReference type="PROSITE" id="PS50006"/>
    </source>
</evidence>
<feature type="compositionally biased region" description="Basic and acidic residues" evidence="4">
    <location>
        <begin position="523"/>
        <end position="539"/>
    </location>
</feature>
<dbReference type="OrthoDB" id="5402974at2759"/>
<dbReference type="Gene3D" id="2.60.200.20">
    <property type="match status" value="1"/>
</dbReference>
<dbReference type="GO" id="GO:0043565">
    <property type="term" value="F:sequence-specific DNA binding"/>
    <property type="evidence" value="ECO:0007669"/>
    <property type="project" value="InterPro"/>
</dbReference>
<evidence type="ECO:0000256" key="4">
    <source>
        <dbReference type="SAM" id="MobiDB-lite"/>
    </source>
</evidence>
<dbReference type="GO" id="GO:0005634">
    <property type="term" value="C:nucleus"/>
    <property type="evidence" value="ECO:0007669"/>
    <property type="project" value="UniProtKB-SubCell"/>
</dbReference>
<gene>
    <name evidence="7" type="ORF">K444DRAFT_644604</name>
</gene>
<organism evidence="7 8">
    <name type="scientific">Hyaloscypha bicolor E</name>
    <dbReference type="NCBI Taxonomy" id="1095630"/>
    <lineage>
        <taxon>Eukaryota</taxon>
        <taxon>Fungi</taxon>
        <taxon>Dikarya</taxon>
        <taxon>Ascomycota</taxon>
        <taxon>Pezizomycotina</taxon>
        <taxon>Leotiomycetes</taxon>
        <taxon>Helotiales</taxon>
        <taxon>Hyaloscyphaceae</taxon>
        <taxon>Hyaloscypha</taxon>
        <taxon>Hyaloscypha bicolor</taxon>
    </lineage>
</organism>
<dbReference type="GO" id="GO:0003700">
    <property type="term" value="F:DNA-binding transcription factor activity"/>
    <property type="evidence" value="ECO:0007669"/>
    <property type="project" value="InterPro"/>
</dbReference>
<dbReference type="STRING" id="1095630.A0A2J6T1G1"/>
<dbReference type="SMART" id="SM00339">
    <property type="entry name" value="FH"/>
    <property type="match status" value="1"/>
</dbReference>
<feature type="compositionally biased region" description="Low complexity" evidence="4">
    <location>
        <begin position="895"/>
        <end position="923"/>
    </location>
</feature>
<evidence type="ECO:0008006" key="9">
    <source>
        <dbReference type="Google" id="ProtNLM"/>
    </source>
</evidence>
<feature type="compositionally biased region" description="Pro residues" evidence="4">
    <location>
        <begin position="846"/>
        <end position="855"/>
    </location>
</feature>
<proteinExistence type="predicted"/>
<dbReference type="InParanoid" id="A0A2J6T1G1"/>
<keyword evidence="2 3" id="KW-0539">Nucleus</keyword>
<feature type="domain" description="FHA" evidence="5">
    <location>
        <begin position="335"/>
        <end position="386"/>
    </location>
</feature>
<dbReference type="Pfam" id="PF00250">
    <property type="entry name" value="Forkhead"/>
    <property type="match status" value="1"/>
</dbReference>
<feature type="compositionally biased region" description="Basic and acidic residues" evidence="4">
    <location>
        <begin position="621"/>
        <end position="641"/>
    </location>
</feature>
<feature type="DNA-binding region" description="Fork-head" evidence="3">
    <location>
        <begin position="656"/>
        <end position="744"/>
    </location>
</feature>
<feature type="compositionally biased region" description="Pro residues" evidence="4">
    <location>
        <begin position="939"/>
        <end position="948"/>
    </location>
</feature>
<dbReference type="PROSITE" id="PS00658">
    <property type="entry name" value="FORK_HEAD_2"/>
    <property type="match status" value="1"/>
</dbReference>
<dbReference type="GeneID" id="36593061"/>
<dbReference type="InterPro" id="IPR030456">
    <property type="entry name" value="TF_fork_head_CS_2"/>
</dbReference>
<dbReference type="InterPro" id="IPR036388">
    <property type="entry name" value="WH-like_DNA-bd_sf"/>
</dbReference>
<dbReference type="PROSITE" id="PS50006">
    <property type="entry name" value="FHA_DOMAIN"/>
    <property type="match status" value="1"/>
</dbReference>
<name>A0A2J6T1G1_9HELO</name>
<dbReference type="InterPro" id="IPR001766">
    <property type="entry name" value="Fork_head_dom"/>
</dbReference>
<feature type="region of interest" description="Disordered" evidence="4">
    <location>
        <begin position="210"/>
        <end position="329"/>
    </location>
</feature>
<dbReference type="PRINTS" id="PR00053">
    <property type="entry name" value="FORKHEAD"/>
</dbReference>